<sequence length="445" mass="49235">MTLFSKKFINLGIYLTGILLANNALAAQTLNSPQQQLPHSAKKRVIYSIYNGDQIVKSNDPAQKVHPILKSTQGYKEPPSYPAPALDSDKLTEFVSTHNNSLPLTWGIDTERTTWKGEQSYSSLGNKDFGTELYCTSTDGCHGEISAAIISQPSVWTSSYSTLSWDHPTLAVRFLNKDNNISSGFYLDSTSNAQSQIDNIIDKIYIADGQGHLNELKPGNNSYSKISYNVKYNEPIGYFLIKSIPNEKTTLWDIDYINTYDTTNGKQEITSANGSDETLSAGTFWQLGWTQYAGENTGYNQTETITHGITKTNSTNLGFQVGEKISANGVIVNEETSFTFQANWGWSTEIQDQTSSSLQIEFPARPERRVLGIYKLMIGVHSKAPFLENFLANNNRKGFNAHIYANPIQLRLARSLPNSVLNAENSTDAISQGGSNIHASVAVDY</sequence>
<protein>
    <submittedName>
        <fullName evidence="2">Uncharacterized protein</fullName>
    </submittedName>
</protein>
<evidence type="ECO:0000313" key="3">
    <source>
        <dbReference type="Proteomes" id="UP000291236"/>
    </source>
</evidence>
<reference evidence="2 3" key="1">
    <citation type="submission" date="2018-12" db="EMBL/GenBank/DDBJ databases">
        <title>Rubrispira sanarue gen. nov., sp., nov., a member of the order Silvanigrellales, isolated from a brackish lake in Hamamatsu Japan.</title>
        <authorList>
            <person name="Maejima Y."/>
            <person name="Iino T."/>
            <person name="Muraguchi Y."/>
            <person name="Fukuda K."/>
            <person name="Nojiri H."/>
            <person name="Ohkuma M."/>
            <person name="Moriuchi R."/>
            <person name="Dohra H."/>
            <person name="Kimbara K."/>
            <person name="Shintani M."/>
        </authorList>
    </citation>
    <scope>NUCLEOTIDE SEQUENCE [LARGE SCALE GENOMIC DNA]</scope>
    <source>
        <strain evidence="2 3">RF1110005</strain>
    </source>
</reference>
<accession>A0A4P2VX15</accession>
<organism evidence="2 3">
    <name type="scientific">Fluviispira sanaruensis</name>
    <dbReference type="NCBI Taxonomy" id="2493639"/>
    <lineage>
        <taxon>Bacteria</taxon>
        <taxon>Pseudomonadati</taxon>
        <taxon>Bdellovibrionota</taxon>
        <taxon>Oligoflexia</taxon>
        <taxon>Silvanigrellales</taxon>
        <taxon>Silvanigrellaceae</taxon>
        <taxon>Fluviispira</taxon>
    </lineage>
</organism>
<dbReference type="AlphaFoldDB" id="A0A4P2VX15"/>
<dbReference type="RefSeq" id="WP_130609492.1">
    <property type="nucleotide sequence ID" value="NZ_AP019368.1"/>
</dbReference>
<evidence type="ECO:0000256" key="1">
    <source>
        <dbReference type="SAM" id="SignalP"/>
    </source>
</evidence>
<feature type="chain" id="PRO_5020245491" evidence="1">
    <location>
        <begin position="27"/>
        <end position="445"/>
    </location>
</feature>
<dbReference type="Proteomes" id="UP000291236">
    <property type="component" value="Chromosome"/>
</dbReference>
<name>A0A4P2VX15_FLUSA</name>
<feature type="signal peptide" evidence="1">
    <location>
        <begin position="1"/>
        <end position="26"/>
    </location>
</feature>
<dbReference type="EMBL" id="AP019368">
    <property type="protein sequence ID" value="BBH53512.1"/>
    <property type="molecule type" value="Genomic_DNA"/>
</dbReference>
<keyword evidence="1" id="KW-0732">Signal</keyword>
<dbReference type="KEGG" id="sbf:JCM31447_19560"/>
<evidence type="ECO:0000313" key="2">
    <source>
        <dbReference type="EMBL" id="BBH53512.1"/>
    </source>
</evidence>
<gene>
    <name evidence="2" type="ORF">JCM31447_19560</name>
</gene>
<proteinExistence type="predicted"/>
<keyword evidence="3" id="KW-1185">Reference proteome</keyword>